<evidence type="ECO:0000256" key="6">
    <source>
        <dbReference type="ARBA" id="ARBA00023014"/>
    </source>
</evidence>
<sequence length="593" mass="67534">MQYYKEKNGKQTCLLCSYYCHLKPNQVGLCGVNKNINNSIKCLVYGHISAFNIDPIEKKPLYHFLPNSKSLSLGTIGCNFKCSFCQNHGISQEKNINTSNYISPQEIVQIAIQKDCKSISYTYNEPTIFYPFAKDIAVEAKKYNIKSVFVSNGFESKEVIDDMQGIIDAVNIDLKSFSNSYYKKELGGNLHQVLQNLIHFKNNGIWVEVTTLIIPSKNDSIKELSLIANFIKENLGEDTPWHLSAFHPDYKDLELPRTSFDKLKQAYDLAKSIGLNNVYIGNIGYENNTYCKTCKELLISREYYKINKDIIVNGRCPKCNTKVQGVYEMSKRKAVVAGTFYPSKKDEIIKLIKDFNSKFKLKKLALEPKAIIVPHAGYIYSGFTANLAYNIASKNQEYKRVVVIGPSHKLYFKKASVCLKHKYETPLGDINIDLDYANKLIKNYKWCDYIQEVHEEHSTETQAPFIKHYFSNSEIVEIVYGKIDFNELSELIQQIVDEKDTFLVISTDLSHFYNLKEANSIDNICLNAIVKKDLSLFDKGAEACGMIGVKALVKASIKKSLENEVLHYCTSYDRTKDDSKVVGYASVLVGYNN</sequence>
<evidence type="ECO:0000256" key="2">
    <source>
        <dbReference type="ARBA" id="ARBA00022485"/>
    </source>
</evidence>
<evidence type="ECO:0000256" key="4">
    <source>
        <dbReference type="ARBA" id="ARBA00022723"/>
    </source>
</evidence>
<dbReference type="PANTHER" id="PTHR30352:SF5">
    <property type="entry name" value="PYRUVATE FORMATE-LYASE 1-ACTIVATING ENZYME"/>
    <property type="match status" value="1"/>
</dbReference>
<evidence type="ECO:0000313" key="10">
    <source>
        <dbReference type="Proteomes" id="UP000233248"/>
    </source>
</evidence>
<protein>
    <recommendedName>
        <fullName evidence="7">MEMO1 family protein CP960_10590</fullName>
    </recommendedName>
</protein>
<dbReference type="AlphaFoldDB" id="A0A2N1J0X3"/>
<dbReference type="EMBL" id="NXIF01000040">
    <property type="protein sequence ID" value="PKI80196.1"/>
    <property type="molecule type" value="Genomic_DNA"/>
</dbReference>
<proteinExistence type="inferred from homology"/>
<evidence type="ECO:0000256" key="3">
    <source>
        <dbReference type="ARBA" id="ARBA00022691"/>
    </source>
</evidence>
<comment type="similarity">
    <text evidence="7">Belongs to the MEMO1 family.</text>
</comment>
<dbReference type="GO" id="GO:0003824">
    <property type="term" value="F:catalytic activity"/>
    <property type="evidence" value="ECO:0007669"/>
    <property type="project" value="InterPro"/>
</dbReference>
<dbReference type="RefSeq" id="WP_101185443.1">
    <property type="nucleotide sequence ID" value="NZ_CP031218.1"/>
</dbReference>
<dbReference type="InterPro" id="IPR027596">
    <property type="entry name" value="AmmeMemoSam_rS"/>
</dbReference>
<gene>
    <name evidence="9" type="ORF">CP960_10590</name>
</gene>
<dbReference type="PANTHER" id="PTHR30352">
    <property type="entry name" value="PYRUVATE FORMATE-LYASE-ACTIVATING ENZYME"/>
    <property type="match status" value="1"/>
</dbReference>
<dbReference type="SFLD" id="SFLDG01101">
    <property type="entry name" value="Uncharacterised_Radical_SAM_Su"/>
    <property type="match status" value="1"/>
</dbReference>
<dbReference type="InterPro" id="IPR002737">
    <property type="entry name" value="MEMO1_fam"/>
</dbReference>
<keyword evidence="5" id="KW-0408">Iron</keyword>
<dbReference type="Pfam" id="PF01875">
    <property type="entry name" value="Memo"/>
    <property type="match status" value="1"/>
</dbReference>
<dbReference type="PROSITE" id="PS51918">
    <property type="entry name" value="RADICAL_SAM"/>
    <property type="match status" value="1"/>
</dbReference>
<evidence type="ECO:0000256" key="7">
    <source>
        <dbReference type="HAMAP-Rule" id="MF_00055"/>
    </source>
</evidence>
<dbReference type="CDD" id="cd07361">
    <property type="entry name" value="MEMO_like"/>
    <property type="match status" value="1"/>
</dbReference>
<dbReference type="CDD" id="cd01335">
    <property type="entry name" value="Radical_SAM"/>
    <property type="match status" value="1"/>
</dbReference>
<dbReference type="SFLD" id="SFLDS00029">
    <property type="entry name" value="Radical_SAM"/>
    <property type="match status" value="1"/>
</dbReference>
<evidence type="ECO:0000256" key="1">
    <source>
        <dbReference type="ARBA" id="ARBA00001966"/>
    </source>
</evidence>
<dbReference type="SUPFAM" id="SSF102114">
    <property type="entry name" value="Radical SAM enzymes"/>
    <property type="match status" value="1"/>
</dbReference>
<dbReference type="OrthoDB" id="9778883at2"/>
<keyword evidence="6" id="KW-0411">Iron-sulfur</keyword>
<dbReference type="GO" id="GO:0051539">
    <property type="term" value="F:4 iron, 4 sulfur cluster binding"/>
    <property type="evidence" value="ECO:0007669"/>
    <property type="project" value="UniProtKB-KW"/>
</dbReference>
<dbReference type="InterPro" id="IPR058240">
    <property type="entry name" value="rSAM_sf"/>
</dbReference>
<comment type="cofactor">
    <cofactor evidence="1">
        <name>[4Fe-4S] cluster</name>
        <dbReference type="ChEBI" id="CHEBI:49883"/>
    </cofactor>
</comment>
<keyword evidence="10" id="KW-1185">Reference proteome</keyword>
<dbReference type="KEGG" id="ahs:AHALO_0617"/>
<organism evidence="9 10">
    <name type="scientific">Malaciobacter halophilus</name>
    <dbReference type="NCBI Taxonomy" id="197482"/>
    <lineage>
        <taxon>Bacteria</taxon>
        <taxon>Pseudomonadati</taxon>
        <taxon>Campylobacterota</taxon>
        <taxon>Epsilonproteobacteria</taxon>
        <taxon>Campylobacterales</taxon>
        <taxon>Arcobacteraceae</taxon>
        <taxon>Malaciobacter</taxon>
    </lineage>
</organism>
<keyword evidence="3" id="KW-0949">S-adenosyl-L-methionine</keyword>
<dbReference type="NCBIfam" id="TIGR04337">
    <property type="entry name" value="AmmeMemoSam_rS"/>
    <property type="match status" value="1"/>
</dbReference>
<accession>A0A2N1J0X3</accession>
<reference evidence="9 10" key="1">
    <citation type="submission" date="2017-09" db="EMBL/GenBank/DDBJ databases">
        <title>Genomics of the genus Arcobacter.</title>
        <authorList>
            <person name="Perez-Cataluna A."/>
            <person name="Figueras M.J."/>
            <person name="Salas-Masso N."/>
        </authorList>
    </citation>
    <scope>NUCLEOTIDE SEQUENCE [LARGE SCALE GENOMIC DNA]</scope>
    <source>
        <strain evidence="9 10">DSM 18005</strain>
    </source>
</reference>
<dbReference type="Pfam" id="PF04055">
    <property type="entry name" value="Radical_SAM"/>
    <property type="match status" value="1"/>
</dbReference>
<evidence type="ECO:0000259" key="8">
    <source>
        <dbReference type="PROSITE" id="PS51918"/>
    </source>
</evidence>
<keyword evidence="4" id="KW-0479">Metal-binding</keyword>
<dbReference type="Gene3D" id="3.20.20.70">
    <property type="entry name" value="Aldolase class I"/>
    <property type="match status" value="1"/>
</dbReference>
<comment type="caution">
    <text evidence="9">The sequence shown here is derived from an EMBL/GenBank/DDBJ whole genome shotgun (WGS) entry which is preliminary data.</text>
</comment>
<dbReference type="HAMAP" id="MF_00055">
    <property type="entry name" value="MEMO1"/>
    <property type="match status" value="1"/>
</dbReference>
<dbReference type="InterPro" id="IPR007197">
    <property type="entry name" value="rSAM"/>
</dbReference>
<dbReference type="NCBIfam" id="TIGR04336">
    <property type="entry name" value="AmmeMemoSam_B"/>
    <property type="match status" value="1"/>
</dbReference>
<name>A0A2N1J0X3_9BACT</name>
<evidence type="ECO:0000256" key="5">
    <source>
        <dbReference type="ARBA" id="ARBA00023004"/>
    </source>
</evidence>
<dbReference type="GO" id="GO:0046872">
    <property type="term" value="F:metal ion binding"/>
    <property type="evidence" value="ECO:0007669"/>
    <property type="project" value="UniProtKB-KW"/>
</dbReference>
<dbReference type="Gene3D" id="3.40.830.10">
    <property type="entry name" value="LigB-like"/>
    <property type="match status" value="1"/>
</dbReference>
<feature type="domain" description="Radical SAM core" evidence="8">
    <location>
        <begin position="63"/>
        <end position="276"/>
    </location>
</feature>
<evidence type="ECO:0000313" key="9">
    <source>
        <dbReference type="EMBL" id="PKI80196.1"/>
    </source>
</evidence>
<dbReference type="InterPro" id="IPR013785">
    <property type="entry name" value="Aldolase_TIM"/>
</dbReference>
<dbReference type="InterPro" id="IPR034457">
    <property type="entry name" value="Organic_radical-activating"/>
</dbReference>
<keyword evidence="2" id="KW-0004">4Fe-4S</keyword>
<dbReference type="Proteomes" id="UP000233248">
    <property type="component" value="Unassembled WGS sequence"/>
</dbReference>